<dbReference type="GO" id="GO:0000978">
    <property type="term" value="F:RNA polymerase II cis-regulatory region sequence-specific DNA binding"/>
    <property type="evidence" value="ECO:0007669"/>
    <property type="project" value="TreeGrafter"/>
</dbReference>
<feature type="domain" description="MH1" evidence="5">
    <location>
        <begin position="1"/>
        <end position="117"/>
    </location>
</feature>
<keyword evidence="7" id="KW-1185">Reference proteome</keyword>
<name>A0A2T7PSX8_POMCA</name>
<dbReference type="PANTHER" id="PTHR13703:SF61">
    <property type="entry name" value="PROTEIN MOTHERS AGAINST DPP"/>
    <property type="match status" value="1"/>
</dbReference>
<keyword evidence="3" id="KW-0804">Transcription</keyword>
<accession>A0A2T7PSX8</accession>
<evidence type="ECO:0000256" key="1">
    <source>
        <dbReference type="ARBA" id="ARBA00004123"/>
    </source>
</evidence>
<dbReference type="AlphaFoldDB" id="A0A2T7PSX8"/>
<dbReference type="InterPro" id="IPR003619">
    <property type="entry name" value="MAD_homology1_Dwarfin-type"/>
</dbReference>
<dbReference type="GO" id="GO:0070411">
    <property type="term" value="F:I-SMAD binding"/>
    <property type="evidence" value="ECO:0007669"/>
    <property type="project" value="TreeGrafter"/>
</dbReference>
<dbReference type="PANTHER" id="PTHR13703">
    <property type="entry name" value="SMAD"/>
    <property type="match status" value="1"/>
</dbReference>
<protein>
    <recommendedName>
        <fullName evidence="5">MH1 domain-containing protein</fullName>
    </recommendedName>
</protein>
<dbReference type="GO" id="GO:0030154">
    <property type="term" value="P:cell differentiation"/>
    <property type="evidence" value="ECO:0007669"/>
    <property type="project" value="TreeGrafter"/>
</dbReference>
<sequence>METRRGRRWAETAVKVLLKKKKQKNNKVTLQTLQKALNCPEMPSKSVTIPRPVDGRMQVLNRKALPHVIDCREGRWPDLRTHNELQSMDCCEHPFLMRRSVSTLTFEYPVLPAVLVPRYRDLLVKKQAKVSDYCGAVDATKCHITIPQGASSDVTLYWS</sequence>
<evidence type="ECO:0000313" key="6">
    <source>
        <dbReference type="EMBL" id="PVD36487.1"/>
    </source>
</evidence>
<dbReference type="STRING" id="400727.A0A2T7PSX8"/>
<organism evidence="6 7">
    <name type="scientific">Pomacea canaliculata</name>
    <name type="common">Golden apple snail</name>
    <dbReference type="NCBI Taxonomy" id="400727"/>
    <lineage>
        <taxon>Eukaryota</taxon>
        <taxon>Metazoa</taxon>
        <taxon>Spiralia</taxon>
        <taxon>Lophotrochozoa</taxon>
        <taxon>Mollusca</taxon>
        <taxon>Gastropoda</taxon>
        <taxon>Caenogastropoda</taxon>
        <taxon>Architaenioglossa</taxon>
        <taxon>Ampullarioidea</taxon>
        <taxon>Ampullariidae</taxon>
        <taxon>Pomacea</taxon>
    </lineage>
</organism>
<dbReference type="InterPro" id="IPR036578">
    <property type="entry name" value="SMAD_MH1_sf"/>
</dbReference>
<keyword evidence="4" id="KW-0539">Nucleus</keyword>
<evidence type="ECO:0000256" key="3">
    <source>
        <dbReference type="ARBA" id="ARBA00023163"/>
    </source>
</evidence>
<dbReference type="PROSITE" id="PS51075">
    <property type="entry name" value="MH1"/>
    <property type="match status" value="1"/>
</dbReference>
<dbReference type="GO" id="GO:0030509">
    <property type="term" value="P:BMP signaling pathway"/>
    <property type="evidence" value="ECO:0007669"/>
    <property type="project" value="TreeGrafter"/>
</dbReference>
<dbReference type="InterPro" id="IPR013790">
    <property type="entry name" value="Dwarfin"/>
</dbReference>
<dbReference type="SMART" id="SM00523">
    <property type="entry name" value="DWA"/>
    <property type="match status" value="1"/>
</dbReference>
<evidence type="ECO:0000313" key="7">
    <source>
        <dbReference type="Proteomes" id="UP000245119"/>
    </source>
</evidence>
<gene>
    <name evidence="6" type="ORF">C0Q70_03471</name>
</gene>
<dbReference type="Gene3D" id="3.90.520.10">
    <property type="entry name" value="SMAD MH1 domain"/>
    <property type="match status" value="1"/>
</dbReference>
<dbReference type="OrthoDB" id="5794312at2759"/>
<dbReference type="Pfam" id="PF03165">
    <property type="entry name" value="MH1"/>
    <property type="match status" value="1"/>
</dbReference>
<dbReference type="GO" id="GO:0000981">
    <property type="term" value="F:DNA-binding transcription factor activity, RNA polymerase II-specific"/>
    <property type="evidence" value="ECO:0007669"/>
    <property type="project" value="TreeGrafter"/>
</dbReference>
<dbReference type="SUPFAM" id="SSF56366">
    <property type="entry name" value="SMAD MH1 domain"/>
    <property type="match status" value="1"/>
</dbReference>
<dbReference type="GO" id="GO:0071144">
    <property type="term" value="C:heteromeric SMAD protein complex"/>
    <property type="evidence" value="ECO:0007669"/>
    <property type="project" value="TreeGrafter"/>
</dbReference>
<proteinExistence type="predicted"/>
<dbReference type="GO" id="GO:0060395">
    <property type="term" value="P:SMAD protein signal transduction"/>
    <property type="evidence" value="ECO:0007669"/>
    <property type="project" value="TreeGrafter"/>
</dbReference>
<reference evidence="6 7" key="1">
    <citation type="submission" date="2018-04" db="EMBL/GenBank/DDBJ databases">
        <title>The genome of golden apple snail Pomacea canaliculata provides insight into stress tolerance and invasive adaptation.</title>
        <authorList>
            <person name="Liu C."/>
            <person name="Liu B."/>
            <person name="Ren Y."/>
            <person name="Zhang Y."/>
            <person name="Wang H."/>
            <person name="Li S."/>
            <person name="Jiang F."/>
            <person name="Yin L."/>
            <person name="Zhang G."/>
            <person name="Qian W."/>
            <person name="Fan W."/>
        </authorList>
    </citation>
    <scope>NUCLEOTIDE SEQUENCE [LARGE SCALE GENOMIC DNA]</scope>
    <source>
        <strain evidence="6">SZHN2017</strain>
        <tissue evidence="6">Muscle</tissue>
    </source>
</reference>
<dbReference type="GO" id="GO:0009653">
    <property type="term" value="P:anatomical structure morphogenesis"/>
    <property type="evidence" value="ECO:0007669"/>
    <property type="project" value="TreeGrafter"/>
</dbReference>
<comment type="caution">
    <text evidence="6">The sequence shown here is derived from an EMBL/GenBank/DDBJ whole genome shotgun (WGS) entry which is preliminary data.</text>
</comment>
<comment type="subcellular location">
    <subcellularLocation>
        <location evidence="1">Nucleus</location>
    </subcellularLocation>
</comment>
<keyword evidence="2" id="KW-0805">Transcription regulation</keyword>
<dbReference type="Proteomes" id="UP000245119">
    <property type="component" value="Linkage Group LG2"/>
</dbReference>
<dbReference type="EMBL" id="PZQS01000002">
    <property type="protein sequence ID" value="PVD36487.1"/>
    <property type="molecule type" value="Genomic_DNA"/>
</dbReference>
<dbReference type="InterPro" id="IPR013019">
    <property type="entry name" value="MAD_homology_MH1"/>
</dbReference>
<evidence type="ECO:0000256" key="2">
    <source>
        <dbReference type="ARBA" id="ARBA00023015"/>
    </source>
</evidence>
<evidence type="ECO:0000256" key="4">
    <source>
        <dbReference type="ARBA" id="ARBA00023242"/>
    </source>
</evidence>
<evidence type="ECO:0000259" key="5">
    <source>
        <dbReference type="PROSITE" id="PS51075"/>
    </source>
</evidence>